<dbReference type="PROSITE" id="PS52016">
    <property type="entry name" value="TONB_DEPENDENT_REC_3"/>
    <property type="match status" value="1"/>
</dbReference>
<dbReference type="Gene3D" id="2.170.130.10">
    <property type="entry name" value="TonB-dependent receptor, plug domain"/>
    <property type="match status" value="1"/>
</dbReference>
<comment type="subcellular location">
    <subcellularLocation>
        <location evidence="1 9">Cell outer membrane</location>
        <topology evidence="1 9">Multi-pass membrane protein</topology>
    </subcellularLocation>
</comment>
<dbReference type="InterPro" id="IPR036942">
    <property type="entry name" value="Beta-barrel_TonB_sf"/>
</dbReference>
<dbReference type="Pfam" id="PF07715">
    <property type="entry name" value="Plug"/>
    <property type="match status" value="1"/>
</dbReference>
<dbReference type="PROSITE" id="PS01156">
    <property type="entry name" value="TONB_DEPENDENT_REC_2"/>
    <property type="match status" value="1"/>
</dbReference>
<dbReference type="PANTHER" id="PTHR47234">
    <property type="match status" value="1"/>
</dbReference>
<evidence type="ECO:0000259" key="14">
    <source>
        <dbReference type="Pfam" id="PF07715"/>
    </source>
</evidence>
<reference evidence="15" key="1">
    <citation type="submission" date="2022-03" db="EMBL/GenBank/DDBJ databases">
        <title>Identification of a novel bacterium isolated from mangrove sediments.</title>
        <authorList>
            <person name="Pan X."/>
        </authorList>
    </citation>
    <scope>NUCLEOTIDE SEQUENCE</scope>
    <source>
        <strain evidence="15">B1949</strain>
    </source>
</reference>
<keyword evidence="2 9" id="KW-0813">Transport</keyword>
<evidence type="ECO:0000256" key="8">
    <source>
        <dbReference type="ARBA" id="ARBA00023237"/>
    </source>
</evidence>
<dbReference type="PANTHER" id="PTHR47234:SF2">
    <property type="entry name" value="TONB-DEPENDENT RECEPTOR"/>
    <property type="match status" value="1"/>
</dbReference>
<evidence type="ECO:0000256" key="5">
    <source>
        <dbReference type="ARBA" id="ARBA00022729"/>
    </source>
</evidence>
<dbReference type="RefSeq" id="WP_244018853.1">
    <property type="nucleotide sequence ID" value="NZ_JALHLF010000023.1"/>
</dbReference>
<evidence type="ECO:0000256" key="4">
    <source>
        <dbReference type="ARBA" id="ARBA00022692"/>
    </source>
</evidence>
<evidence type="ECO:0000259" key="13">
    <source>
        <dbReference type="Pfam" id="PF00593"/>
    </source>
</evidence>
<gene>
    <name evidence="15" type="ORF">MTR62_08245</name>
</gene>
<comment type="similarity">
    <text evidence="9 11">Belongs to the TonB-dependent receptor family.</text>
</comment>
<dbReference type="SUPFAM" id="SSF56935">
    <property type="entry name" value="Porins"/>
    <property type="match status" value="1"/>
</dbReference>
<accession>A0ABT0BCF9</accession>
<feature type="domain" description="TonB-dependent receptor-like beta-barrel" evidence="13">
    <location>
        <begin position="368"/>
        <end position="962"/>
    </location>
</feature>
<feature type="signal peptide" evidence="12">
    <location>
        <begin position="1"/>
        <end position="26"/>
    </location>
</feature>
<evidence type="ECO:0000256" key="7">
    <source>
        <dbReference type="ARBA" id="ARBA00023136"/>
    </source>
</evidence>
<evidence type="ECO:0000256" key="3">
    <source>
        <dbReference type="ARBA" id="ARBA00022452"/>
    </source>
</evidence>
<comment type="caution">
    <text evidence="15">The sequence shown here is derived from an EMBL/GenBank/DDBJ whole genome shotgun (WGS) entry which is preliminary data.</text>
</comment>
<dbReference type="Gene3D" id="2.40.170.20">
    <property type="entry name" value="TonB-dependent receptor, beta-barrel domain"/>
    <property type="match status" value="1"/>
</dbReference>
<keyword evidence="5 12" id="KW-0732">Signal</keyword>
<evidence type="ECO:0000256" key="10">
    <source>
        <dbReference type="PROSITE-ProRule" id="PRU10144"/>
    </source>
</evidence>
<dbReference type="InterPro" id="IPR012910">
    <property type="entry name" value="Plug_dom"/>
</dbReference>
<evidence type="ECO:0000256" key="12">
    <source>
        <dbReference type="SAM" id="SignalP"/>
    </source>
</evidence>
<evidence type="ECO:0000256" key="11">
    <source>
        <dbReference type="RuleBase" id="RU003357"/>
    </source>
</evidence>
<feature type="chain" id="PRO_5046745365" evidence="12">
    <location>
        <begin position="27"/>
        <end position="1003"/>
    </location>
</feature>
<evidence type="ECO:0000256" key="6">
    <source>
        <dbReference type="ARBA" id="ARBA00023077"/>
    </source>
</evidence>
<protein>
    <submittedName>
        <fullName evidence="15">TonB-dependent receptor</fullName>
    </submittedName>
</protein>
<feature type="domain" description="TonB-dependent receptor plug" evidence="14">
    <location>
        <begin position="66"/>
        <end position="170"/>
    </location>
</feature>
<evidence type="ECO:0000256" key="2">
    <source>
        <dbReference type="ARBA" id="ARBA00022448"/>
    </source>
</evidence>
<name>A0ABT0BCF9_9SPHN</name>
<evidence type="ECO:0000313" key="15">
    <source>
        <dbReference type="EMBL" id="MCJ2182678.1"/>
    </source>
</evidence>
<keyword evidence="8 9" id="KW-0998">Cell outer membrane</keyword>
<keyword evidence="3 9" id="KW-1134">Transmembrane beta strand</keyword>
<dbReference type="InterPro" id="IPR039426">
    <property type="entry name" value="TonB-dep_rcpt-like"/>
</dbReference>
<evidence type="ECO:0000256" key="9">
    <source>
        <dbReference type="PROSITE-ProRule" id="PRU01360"/>
    </source>
</evidence>
<dbReference type="Proteomes" id="UP001162881">
    <property type="component" value="Unassembled WGS sequence"/>
</dbReference>
<evidence type="ECO:0000313" key="16">
    <source>
        <dbReference type="Proteomes" id="UP001162881"/>
    </source>
</evidence>
<evidence type="ECO:0000256" key="1">
    <source>
        <dbReference type="ARBA" id="ARBA00004571"/>
    </source>
</evidence>
<keyword evidence="4 9" id="KW-0812">Transmembrane</keyword>
<dbReference type="EMBL" id="JALHLF010000023">
    <property type="protein sequence ID" value="MCJ2182678.1"/>
    <property type="molecule type" value="Genomic_DNA"/>
</dbReference>
<organism evidence="15 16">
    <name type="scientific">Novosphingobium organovorum</name>
    <dbReference type="NCBI Taxonomy" id="2930092"/>
    <lineage>
        <taxon>Bacteria</taxon>
        <taxon>Pseudomonadati</taxon>
        <taxon>Pseudomonadota</taxon>
        <taxon>Alphaproteobacteria</taxon>
        <taxon>Sphingomonadales</taxon>
        <taxon>Sphingomonadaceae</taxon>
        <taxon>Novosphingobium</taxon>
    </lineage>
</organism>
<keyword evidence="16" id="KW-1185">Reference proteome</keyword>
<dbReference type="Pfam" id="PF00593">
    <property type="entry name" value="TonB_dep_Rec_b-barrel"/>
    <property type="match status" value="1"/>
</dbReference>
<proteinExistence type="inferred from homology"/>
<sequence>MRPIFQKLLHTTCLAGLVVLPVAAHAEDDSITSKSAAQSSDSDDGSSSTDAIIVTGSLISRPNAAAAAPVLSVTNEAIKAQAAVNIEEVLNRLPQVAPDSQQGYQDSDGRQRIKLRNLGFERTLVLVDGKRLGTMNGEDVGMIPTALVKRVDVLTGGASAVYGSDAIAGVVNFVMDNNFEGLQLNANYNFYLHNNRNGTAAKTAKSYGFDSASGLSADGGRSDISLIGGTKLLDGRMHVQGYIDYRKASLVRYSDRSTSACQLTQTGDGDLGCTTSTYNEQGYFSPTTGDNAGTVYANDPSNPGSFTPYSSDYAANPYDGYSLQRANQRLNAGGFMTFEISPAATVYFNGMWFRDKSSNPYPARIYSYTAYGSTPYTINCDNSYLSSQQATALCGSAAGTSQSVSSEVRYRFSDVADQDDKYLNSGIRLSSGVRGDLGHTWTYDVGGVWARNRNEYMWAYPNYDRINQAINGCPDGSDSGCIPIDIFGNTTTSTNQAAFDWLLDGQYGHYTNLSNLYDLSGTVQADLGSYGIQSPWASTGVGLAFNVEYREDHLDVTKDANWIEYNGGDAEAHYSQAAWEGMVELQVPIVEDKPWARTLQFNGAYRLSKYTSNPSLFSTFKTEAIWSPISDITLRASFNRAQRAPTVVEQYQAEATSYGNIDTSFNDPCAPTVTTTYDASGNPVTSYGEPAASLEACEATGLDASLYGSTTLLCPDETGCTYKSGGYTVDPETAYTKTLGMVLTPSFLPGLSLSVDRFFIDLDNAIGYNDYTYFTNGCIATGSDFFCSAFVRNADGTLYSDASSNPSTGYIRQGTTNYYKSKSHGWDIQAQYRVDLGAKAGRLDFDFAGSLTTLAGGQDSPILAKYNCVGYYGGSCGQLIPKWMHQFRTTWTGPDDQVTVSLNWRFIGPLTNVTNSGKTSLGWSEGNERSTYYHIPSYNYFDLAVGFRVAKSFGLRFSVNNLFDKDPPVIPNSYSYALSRNNTLGARYDSLGRQVAISTTVDF</sequence>
<feature type="short sequence motif" description="TonB C-terminal box" evidence="10">
    <location>
        <begin position="986"/>
        <end position="1003"/>
    </location>
</feature>
<keyword evidence="6 11" id="KW-0798">TonB box</keyword>
<dbReference type="InterPro" id="IPR037066">
    <property type="entry name" value="Plug_dom_sf"/>
</dbReference>
<keyword evidence="7 9" id="KW-0472">Membrane</keyword>
<keyword evidence="15" id="KW-0675">Receptor</keyword>
<dbReference type="InterPro" id="IPR010917">
    <property type="entry name" value="TonB_rcpt_CS"/>
</dbReference>
<dbReference type="InterPro" id="IPR000531">
    <property type="entry name" value="Beta-barrel_TonB"/>
</dbReference>